<proteinExistence type="predicted"/>
<dbReference type="RefSeq" id="WP_097281302.1">
    <property type="nucleotide sequence ID" value="NZ_OCNJ01000013.1"/>
</dbReference>
<dbReference type="Proteomes" id="UP000219621">
    <property type="component" value="Unassembled WGS sequence"/>
</dbReference>
<evidence type="ECO:0000259" key="2">
    <source>
        <dbReference type="Pfam" id="PF23771"/>
    </source>
</evidence>
<organism evidence="3 4">
    <name type="scientific">Caenispirillum bisanense</name>
    <dbReference type="NCBI Taxonomy" id="414052"/>
    <lineage>
        <taxon>Bacteria</taxon>
        <taxon>Pseudomonadati</taxon>
        <taxon>Pseudomonadota</taxon>
        <taxon>Alphaproteobacteria</taxon>
        <taxon>Rhodospirillales</taxon>
        <taxon>Novispirillaceae</taxon>
        <taxon>Caenispirillum</taxon>
    </lineage>
</organism>
<dbReference type="InterPro" id="IPR024498">
    <property type="entry name" value="DUF2786"/>
</dbReference>
<protein>
    <submittedName>
        <fullName evidence="3">Uncharacterized protein</fullName>
    </submittedName>
</protein>
<dbReference type="InterPro" id="IPR055592">
    <property type="entry name" value="DUF7168"/>
</dbReference>
<gene>
    <name evidence="3" type="ORF">SAMN05421508_11374</name>
</gene>
<feature type="domain" description="DUF2786" evidence="1">
    <location>
        <begin position="7"/>
        <end position="46"/>
    </location>
</feature>
<reference evidence="3 4" key="1">
    <citation type="submission" date="2017-09" db="EMBL/GenBank/DDBJ databases">
        <authorList>
            <person name="Ehlers B."/>
            <person name="Leendertz F.H."/>
        </authorList>
    </citation>
    <scope>NUCLEOTIDE SEQUENCE [LARGE SCALE GENOMIC DNA]</scope>
    <source>
        <strain evidence="3 4">USBA 140</strain>
    </source>
</reference>
<dbReference type="Pfam" id="PF23771">
    <property type="entry name" value="DUF7168"/>
    <property type="match status" value="1"/>
</dbReference>
<keyword evidence="4" id="KW-1185">Reference proteome</keyword>
<evidence type="ECO:0000313" key="4">
    <source>
        <dbReference type="Proteomes" id="UP000219621"/>
    </source>
</evidence>
<sequence>MADKDTIKRRIQALLGKTTDRGCTDAEAEAAAAMAARLMSEHGLSREDLVMDVDRAPSTARPTAVDRLWSVLAHYTGCVSVREVGIQSRRAYVGEQPGPTIAVYLHTYLHRHIEAAVRRYQDSREYKRKKAGGSRRRACEAFRAGMAMRLERTLAQHFDRPDPARIAAAKTYLATLYTGLEADGTKKPSTRHMRAAAAGYVAGGEVEIRNGLAGGTAGLIGRE</sequence>
<dbReference type="OrthoDB" id="7259266at2"/>
<dbReference type="EMBL" id="OCNJ01000013">
    <property type="protein sequence ID" value="SOE00635.1"/>
    <property type="molecule type" value="Genomic_DNA"/>
</dbReference>
<dbReference type="AlphaFoldDB" id="A0A286GYM9"/>
<feature type="domain" description="DUF7168" evidence="2">
    <location>
        <begin position="56"/>
        <end position="177"/>
    </location>
</feature>
<name>A0A286GYM9_9PROT</name>
<evidence type="ECO:0000259" key="1">
    <source>
        <dbReference type="Pfam" id="PF10979"/>
    </source>
</evidence>
<evidence type="ECO:0000313" key="3">
    <source>
        <dbReference type="EMBL" id="SOE00635.1"/>
    </source>
</evidence>
<dbReference type="Pfam" id="PF10979">
    <property type="entry name" value="DUF2786"/>
    <property type="match status" value="1"/>
</dbReference>
<accession>A0A286GYM9</accession>